<dbReference type="EMBL" id="AGRW01000051">
    <property type="protein sequence ID" value="EIC01247.1"/>
    <property type="molecule type" value="Genomic_DNA"/>
</dbReference>
<protein>
    <recommendedName>
        <fullName evidence="4">HEAT repeat domain-containing protein</fullName>
    </recommendedName>
</protein>
<feature type="chain" id="PRO_5003610249" description="HEAT repeat domain-containing protein" evidence="1">
    <location>
        <begin position="22"/>
        <end position="323"/>
    </location>
</feature>
<keyword evidence="1" id="KW-0732">Signal</keyword>
<evidence type="ECO:0000313" key="3">
    <source>
        <dbReference type="Proteomes" id="UP000003571"/>
    </source>
</evidence>
<reference evidence="2 3" key="1">
    <citation type="submission" date="2011-09" db="EMBL/GenBank/DDBJ databases">
        <title>The draft genome of Treponema saccharophilum DSM 2985.</title>
        <authorList>
            <consortium name="US DOE Joint Genome Institute (JGI-PGF)"/>
            <person name="Lucas S."/>
            <person name="Copeland A."/>
            <person name="Lapidus A."/>
            <person name="Glavina del Rio T."/>
            <person name="Dalin E."/>
            <person name="Tice H."/>
            <person name="Bruce D."/>
            <person name="Goodwin L."/>
            <person name="Pitluck S."/>
            <person name="Peters L."/>
            <person name="Kyrpides N."/>
            <person name="Mavromatis K."/>
            <person name="Ivanova N."/>
            <person name="Markowitz V."/>
            <person name="Cheng J.-F."/>
            <person name="Hugenholtz P."/>
            <person name="Woyke T."/>
            <person name="Wu D."/>
            <person name="Gronow S."/>
            <person name="Wellnitz S."/>
            <person name="Brambilla E."/>
            <person name="Klenk H.-P."/>
            <person name="Eisen J.A."/>
        </authorList>
    </citation>
    <scope>NUCLEOTIDE SEQUENCE [LARGE SCALE GENOMIC DNA]</scope>
    <source>
        <strain evidence="2 3">DSM 2985</strain>
    </source>
</reference>
<dbReference type="OrthoDB" id="370161at2"/>
<dbReference type="STRING" id="907348.TresaDRAFT_0384"/>
<dbReference type="AlphaFoldDB" id="H7EMG2"/>
<organism evidence="2 3">
    <name type="scientific">Treponema saccharophilum DSM 2985</name>
    <dbReference type="NCBI Taxonomy" id="907348"/>
    <lineage>
        <taxon>Bacteria</taxon>
        <taxon>Pseudomonadati</taxon>
        <taxon>Spirochaetota</taxon>
        <taxon>Spirochaetia</taxon>
        <taxon>Spirochaetales</taxon>
        <taxon>Treponemataceae</taxon>
        <taxon>Treponema</taxon>
    </lineage>
</organism>
<dbReference type="eggNOG" id="COG1413">
    <property type="taxonomic scope" value="Bacteria"/>
</dbReference>
<gene>
    <name evidence="2" type="ORF">TresaDRAFT_0384</name>
</gene>
<dbReference type="RefSeq" id="WP_002705489.1">
    <property type="nucleotide sequence ID" value="NZ_AGRW01000051.1"/>
</dbReference>
<name>H7EMG2_9SPIR</name>
<evidence type="ECO:0008006" key="4">
    <source>
        <dbReference type="Google" id="ProtNLM"/>
    </source>
</evidence>
<evidence type="ECO:0000313" key="2">
    <source>
        <dbReference type="EMBL" id="EIC01247.1"/>
    </source>
</evidence>
<proteinExistence type="predicted"/>
<sequence length="323" mass="34251">MSFRARISAALLAAALSGAFCDDGALVRSFLKGSVSEKTGAVRASTGSDAERMAGLGIDFCLSVSGILGDDRDVRALALASVLALPDESVPSERERLMALFRQFPDETLRISVLEKLASSPSDSVRGDLVSLFAELSSSSPSSAASYLESLSKSGKIRDNKNLLPEIAENVLSDAIYSVEAVPDGTLSAGEPSVALMLRSFGVVAEAGWTRASPLVPRCFAQCVRLYRAGLVEAESFARLVFLSSRFPSVTTVEAIRSCLADCNALVEGGSEQPPEAVMLSLITALGELGDKSAFDDLLYVTYLGYSDSVVAKARESLSRLRW</sequence>
<comment type="caution">
    <text evidence="2">The sequence shown here is derived from an EMBL/GenBank/DDBJ whole genome shotgun (WGS) entry which is preliminary data.</text>
</comment>
<feature type="signal peptide" evidence="1">
    <location>
        <begin position="1"/>
        <end position="21"/>
    </location>
</feature>
<keyword evidence="3" id="KW-1185">Reference proteome</keyword>
<dbReference type="PATRIC" id="fig|907348.3.peg.2141"/>
<dbReference type="Proteomes" id="UP000003571">
    <property type="component" value="Unassembled WGS sequence"/>
</dbReference>
<evidence type="ECO:0000256" key="1">
    <source>
        <dbReference type="SAM" id="SignalP"/>
    </source>
</evidence>
<accession>H7EMG2</accession>